<protein>
    <submittedName>
        <fullName evidence="1">Uncharacterized protein</fullName>
    </submittedName>
</protein>
<proteinExistence type="predicted"/>
<keyword evidence="2" id="KW-1185">Reference proteome</keyword>
<evidence type="ECO:0000313" key="2">
    <source>
        <dbReference type="Proteomes" id="UP001299596"/>
    </source>
</evidence>
<sequence length="69" mass="7744">MNIWMVARYNPASGLRCTAHLTEAAALSYVRYHYCIPAEVADENLLAWVAANTNDTILIDYDDAAQEPR</sequence>
<dbReference type="EMBL" id="JAYJJR010000016">
    <property type="protein sequence ID" value="MEB3023410.1"/>
    <property type="molecule type" value="Genomic_DNA"/>
</dbReference>
<name>A0ABU5XMB2_9MYCO</name>
<organism evidence="1 2">
    <name type="scientific">[Mycobacterium] crassicus</name>
    <dbReference type="NCBI Taxonomy" id="2872309"/>
    <lineage>
        <taxon>Bacteria</taxon>
        <taxon>Bacillati</taxon>
        <taxon>Actinomycetota</taxon>
        <taxon>Actinomycetes</taxon>
        <taxon>Mycobacteriales</taxon>
        <taxon>Mycobacteriaceae</taxon>
        <taxon>Mycolicibacter</taxon>
    </lineage>
</organism>
<evidence type="ECO:0000313" key="1">
    <source>
        <dbReference type="EMBL" id="MEB3023410.1"/>
    </source>
</evidence>
<comment type="caution">
    <text evidence="1">The sequence shown here is derived from an EMBL/GenBank/DDBJ whole genome shotgun (WGS) entry which is preliminary data.</text>
</comment>
<reference evidence="1 2" key="1">
    <citation type="submission" date="2023-12" db="EMBL/GenBank/DDBJ databases">
        <title>Description of new species of Mycobacterium terrae complex isolated from sewage at the Sao Paulo Zoological Park Foundation in Brazil.</title>
        <authorList>
            <person name="Romagnoli C.L."/>
            <person name="Conceicao E.C."/>
            <person name="Machado E."/>
            <person name="Barreto L.B.P.F."/>
            <person name="Sharma A."/>
            <person name="Silva N.M."/>
            <person name="Marques L.E."/>
            <person name="Juliana M.A."/>
            <person name="Lourenco M.C.S."/>
            <person name="Digiampietri L.A."/>
            <person name="Suffys P.N."/>
            <person name="Viana-Niero C."/>
        </authorList>
    </citation>
    <scope>NUCLEOTIDE SEQUENCE [LARGE SCALE GENOMIC DNA]</scope>
    <source>
        <strain evidence="1 2">MYC098</strain>
    </source>
</reference>
<dbReference type="RefSeq" id="WP_329780409.1">
    <property type="nucleotide sequence ID" value="NZ_JAYJJR010000016.1"/>
</dbReference>
<dbReference type="Proteomes" id="UP001299596">
    <property type="component" value="Unassembled WGS sequence"/>
</dbReference>
<accession>A0ABU5XMB2</accession>
<gene>
    <name evidence="1" type="ORF">K6T79_20510</name>
</gene>